<comment type="caution">
    <text evidence="2">The sequence shown here is derived from an EMBL/GenBank/DDBJ whole genome shotgun (WGS) entry which is preliminary data.</text>
</comment>
<name>A0A0G0T3B9_9BACT</name>
<evidence type="ECO:0000256" key="1">
    <source>
        <dbReference type="SAM" id="Phobius"/>
    </source>
</evidence>
<feature type="transmembrane region" description="Helical" evidence="1">
    <location>
        <begin position="191"/>
        <end position="210"/>
    </location>
</feature>
<dbReference type="AlphaFoldDB" id="A0A0G0T3B9"/>
<feature type="transmembrane region" description="Helical" evidence="1">
    <location>
        <begin position="79"/>
        <end position="97"/>
    </location>
</feature>
<organism evidence="2 3">
    <name type="scientific">Candidatus Woesebacteria bacterium GW2011_GWA2_40_7</name>
    <dbReference type="NCBI Taxonomy" id="1618562"/>
    <lineage>
        <taxon>Bacteria</taxon>
        <taxon>Candidatus Woeseibacteriota</taxon>
    </lineage>
</organism>
<accession>A0A0G0T3B9</accession>
<dbReference type="EMBL" id="LBZO01000059">
    <property type="protein sequence ID" value="KKR71573.1"/>
    <property type="molecule type" value="Genomic_DNA"/>
</dbReference>
<feature type="transmembrane region" description="Helical" evidence="1">
    <location>
        <begin position="6"/>
        <end position="23"/>
    </location>
</feature>
<feature type="transmembrane region" description="Helical" evidence="1">
    <location>
        <begin position="103"/>
        <end position="122"/>
    </location>
</feature>
<evidence type="ECO:0008006" key="4">
    <source>
        <dbReference type="Google" id="ProtNLM"/>
    </source>
</evidence>
<keyword evidence="1" id="KW-1133">Transmembrane helix</keyword>
<protein>
    <recommendedName>
        <fullName evidence="4">Glycosyltransferase RgtA/B/C/D-like domain-containing protein</fullName>
    </recommendedName>
</protein>
<proteinExistence type="predicted"/>
<dbReference type="Proteomes" id="UP000034013">
    <property type="component" value="Unassembled WGS sequence"/>
</dbReference>
<feature type="transmembrane region" description="Helical" evidence="1">
    <location>
        <begin position="291"/>
        <end position="312"/>
    </location>
</feature>
<feature type="transmembrane region" description="Helical" evidence="1">
    <location>
        <begin position="267"/>
        <end position="285"/>
    </location>
</feature>
<feature type="transmembrane region" description="Helical" evidence="1">
    <location>
        <begin position="151"/>
        <end position="179"/>
    </location>
</feature>
<evidence type="ECO:0000313" key="2">
    <source>
        <dbReference type="EMBL" id="KKR71573.1"/>
    </source>
</evidence>
<keyword evidence="1" id="KW-0812">Transmembrane</keyword>
<evidence type="ECO:0000313" key="3">
    <source>
        <dbReference type="Proteomes" id="UP000034013"/>
    </source>
</evidence>
<feature type="transmembrane region" description="Helical" evidence="1">
    <location>
        <begin position="236"/>
        <end position="255"/>
    </location>
</feature>
<keyword evidence="1" id="KW-0472">Membrane</keyword>
<reference evidence="2 3" key="1">
    <citation type="journal article" date="2015" name="Nature">
        <title>rRNA introns, odd ribosomes, and small enigmatic genomes across a large radiation of phyla.</title>
        <authorList>
            <person name="Brown C.T."/>
            <person name="Hug L.A."/>
            <person name="Thomas B.C."/>
            <person name="Sharon I."/>
            <person name="Castelle C.J."/>
            <person name="Singh A."/>
            <person name="Wilkins M.J."/>
            <person name="Williams K.H."/>
            <person name="Banfield J.F."/>
        </authorList>
    </citation>
    <scope>NUCLEOTIDE SEQUENCE [LARGE SCALE GENOMIC DNA]</scope>
</reference>
<gene>
    <name evidence="2" type="ORF">UU16_C0059G0009</name>
</gene>
<sequence>MRKWLVAHEAVLIVLAAVVFVRIPTLFEPYWYGDEGIYLTIGRAMRSGMELYREVHDNKPPLLYVVAAIASGREFWFKFILLLWNLATVGIFWNLALKWFKKMAPAVWSTVVFALLTSIPLIEGNVVNAELFFLLFTVGAMSIAYSEGNLVVAGTLLGLGGLFKTPALIEAAVWPLVWLFSKDRKWFSKSWRWGVGVAIPIVLATIYFGMRGTLPEFLTAAGVKLIPYVASWKVDLPIIGTLMGRAGVLAVWLLVSWLVRKQLSKNGLILAIWWGMGLFAALLSGRPYPHYLLQLVPVVSLALGMATWGTVLGKQSQQEYFRWFNPQVPVNYAISKKIMEGSTPDDKIFVWGDEPMIYAISKRLPAVRFTVKYHIKEFGAEKEVMDKLTSEPPRYIISFGKEEELPGLLGLFEEKYLVEEPGIYRRWKE</sequence>